<feature type="compositionally biased region" description="Gly residues" evidence="1">
    <location>
        <begin position="1"/>
        <end position="14"/>
    </location>
</feature>
<reference evidence="2 3" key="1">
    <citation type="journal article" date="2012" name="Genome Biol.">
        <title>Genome and low-iron response of an oceanic diatom adapted to chronic iron limitation.</title>
        <authorList>
            <person name="Lommer M."/>
            <person name="Specht M."/>
            <person name="Roy A.S."/>
            <person name="Kraemer L."/>
            <person name="Andreson R."/>
            <person name="Gutowska M.A."/>
            <person name="Wolf J."/>
            <person name="Bergner S.V."/>
            <person name="Schilhabel M.B."/>
            <person name="Klostermeier U.C."/>
            <person name="Beiko R.G."/>
            <person name="Rosenstiel P."/>
            <person name="Hippler M."/>
            <person name="Laroche J."/>
        </authorList>
    </citation>
    <scope>NUCLEOTIDE SEQUENCE [LARGE SCALE GENOMIC DNA]</scope>
    <source>
        <strain evidence="2 3">CCMP1005</strain>
    </source>
</reference>
<dbReference type="GO" id="GO:0032968">
    <property type="term" value="P:positive regulation of transcription elongation by RNA polymerase II"/>
    <property type="evidence" value="ECO:0007669"/>
    <property type="project" value="InterPro"/>
</dbReference>
<feature type="compositionally biased region" description="Acidic residues" evidence="1">
    <location>
        <begin position="419"/>
        <end position="432"/>
    </location>
</feature>
<feature type="compositionally biased region" description="Basic residues" evidence="1">
    <location>
        <begin position="96"/>
        <end position="110"/>
    </location>
</feature>
<dbReference type="PANTHER" id="PTHR13011:SF0">
    <property type="entry name" value="GENERAL TRANSCRIPTION FACTOR IIF SUBUNIT 1"/>
    <property type="match status" value="1"/>
</dbReference>
<dbReference type="OMA" id="TRYMMHG"/>
<feature type="compositionally biased region" description="Low complexity" evidence="1">
    <location>
        <begin position="469"/>
        <end position="480"/>
    </location>
</feature>
<protein>
    <recommendedName>
        <fullName evidence="4">Transcription initiation factor IIF subunit alpha</fullName>
    </recommendedName>
</protein>
<dbReference type="AlphaFoldDB" id="K0TNY2"/>
<keyword evidence="3" id="KW-1185">Reference proteome</keyword>
<evidence type="ECO:0000313" key="2">
    <source>
        <dbReference type="EMBL" id="EJK73962.1"/>
    </source>
</evidence>
<evidence type="ECO:0000256" key="1">
    <source>
        <dbReference type="SAM" id="MobiDB-lite"/>
    </source>
</evidence>
<feature type="region of interest" description="Disordered" evidence="1">
    <location>
        <begin position="76"/>
        <end position="110"/>
    </location>
</feature>
<dbReference type="InterPro" id="IPR008851">
    <property type="entry name" value="TFIIF-alpha"/>
</dbReference>
<dbReference type="GO" id="GO:0005674">
    <property type="term" value="C:transcription factor TFIIF complex"/>
    <property type="evidence" value="ECO:0007669"/>
    <property type="project" value="TreeGrafter"/>
</dbReference>
<sequence>AAGQRQGGAGGVGSGAESDQADGGGRGAARPLDFPRVARFNDTVTPPDFQGGLANGRFYEEEVPKAKVRSKYGEGAWGFGSLDESEDEDDGIDPSKRKKKRRWRRHDPRPKRWVVQENIEFLERLRRKRQRSNGGDSADHEDSNRISSQYHGVVEANSSSYIVLSVDSSSAPAPNNGGGDSEAVQASEDISVQPVYGFHSFSQPNKVTGLSMEEAERAIEQQRNAVTRYMMHGKLANADDADAAAAELGGRGRIRKPMGPKPKAMSRARLLGKLAGGGDEDDDVMGDVRFSSSKGGSAARRELLTSLADDGMRIDDDGVLGGANDSEFGGRRRFARVAAESTNGSAGKKNGGAGKGGTSTGFEAGAMAEDFYHRDVAAEYEALDYDASEQFDNDDVNVGEDEMAEDAGGYGGDYSSGDDMIDGSDVDSEDEDGLKGMASASGLRKMLAKARGESPVTTSKTMSLDGTVDSSTASTSADTSGIDRMSDTAKRTAAEVEKNKGSTNKKLPSPAEQSNKSKGIMKLDKDGRRVLTIEAVRREIWLNNGEIKSKPLMKKFDVNKANPERQEEFKRIVRELCSLRQDADGNKLVLKPHYAKG</sequence>
<evidence type="ECO:0000313" key="3">
    <source>
        <dbReference type="Proteomes" id="UP000266841"/>
    </source>
</evidence>
<dbReference type="GO" id="GO:0016251">
    <property type="term" value="F:RNA polymerase II general transcription initiation factor activity"/>
    <property type="evidence" value="ECO:0007669"/>
    <property type="project" value="TreeGrafter"/>
</dbReference>
<comment type="caution">
    <text evidence="2">The sequence shown here is derived from an EMBL/GenBank/DDBJ whole genome shotgun (WGS) entry which is preliminary data.</text>
</comment>
<feature type="compositionally biased region" description="Gly residues" evidence="1">
    <location>
        <begin position="349"/>
        <end position="359"/>
    </location>
</feature>
<accession>K0TNY2</accession>
<feature type="compositionally biased region" description="Polar residues" evidence="1">
    <location>
        <begin position="501"/>
        <end position="517"/>
    </location>
</feature>
<dbReference type="EMBL" id="AGNL01004066">
    <property type="protein sequence ID" value="EJK73962.1"/>
    <property type="molecule type" value="Genomic_DNA"/>
</dbReference>
<dbReference type="OrthoDB" id="45474at2759"/>
<name>K0TNY2_THAOC</name>
<feature type="region of interest" description="Disordered" evidence="1">
    <location>
        <begin position="124"/>
        <end position="151"/>
    </location>
</feature>
<feature type="compositionally biased region" description="Polar residues" evidence="1">
    <location>
        <begin position="455"/>
        <end position="464"/>
    </location>
</feature>
<dbReference type="Proteomes" id="UP000266841">
    <property type="component" value="Unassembled WGS sequence"/>
</dbReference>
<gene>
    <name evidence="2" type="ORF">THAOC_04390</name>
</gene>
<organism evidence="2 3">
    <name type="scientific">Thalassiosira oceanica</name>
    <name type="common">Marine diatom</name>
    <dbReference type="NCBI Taxonomy" id="159749"/>
    <lineage>
        <taxon>Eukaryota</taxon>
        <taxon>Sar</taxon>
        <taxon>Stramenopiles</taxon>
        <taxon>Ochrophyta</taxon>
        <taxon>Bacillariophyta</taxon>
        <taxon>Coscinodiscophyceae</taxon>
        <taxon>Thalassiosirophycidae</taxon>
        <taxon>Thalassiosirales</taxon>
        <taxon>Thalassiosiraceae</taxon>
        <taxon>Thalassiosira</taxon>
    </lineage>
</organism>
<feature type="compositionally biased region" description="Basic and acidic residues" evidence="1">
    <location>
        <begin position="484"/>
        <end position="500"/>
    </location>
</feature>
<dbReference type="PANTHER" id="PTHR13011">
    <property type="entry name" value="TFIIF-ALPHA"/>
    <property type="match status" value="1"/>
</dbReference>
<dbReference type="eggNOG" id="ENOG502SIZH">
    <property type="taxonomic scope" value="Eukaryota"/>
</dbReference>
<proteinExistence type="predicted"/>
<evidence type="ECO:0008006" key="4">
    <source>
        <dbReference type="Google" id="ProtNLM"/>
    </source>
</evidence>
<feature type="region of interest" description="Disordered" evidence="1">
    <location>
        <begin position="1"/>
        <end position="57"/>
    </location>
</feature>
<feature type="compositionally biased region" description="Low complexity" evidence="1">
    <location>
        <begin position="339"/>
        <end position="348"/>
    </location>
</feature>
<feature type="non-terminal residue" evidence="2">
    <location>
        <position position="1"/>
    </location>
</feature>
<feature type="compositionally biased region" description="Acidic residues" evidence="1">
    <location>
        <begin position="83"/>
        <end position="92"/>
    </location>
</feature>
<dbReference type="GO" id="GO:0001096">
    <property type="term" value="F:TFIIF-class transcription factor complex binding"/>
    <property type="evidence" value="ECO:0007669"/>
    <property type="project" value="TreeGrafter"/>
</dbReference>
<dbReference type="GO" id="GO:0006367">
    <property type="term" value="P:transcription initiation at RNA polymerase II promoter"/>
    <property type="evidence" value="ECO:0007669"/>
    <property type="project" value="InterPro"/>
</dbReference>
<feature type="compositionally biased region" description="Acidic residues" evidence="1">
    <location>
        <begin position="385"/>
        <end position="405"/>
    </location>
</feature>
<dbReference type="GO" id="GO:0003677">
    <property type="term" value="F:DNA binding"/>
    <property type="evidence" value="ECO:0007669"/>
    <property type="project" value="InterPro"/>
</dbReference>
<feature type="region of interest" description="Disordered" evidence="1">
    <location>
        <begin position="385"/>
        <end position="523"/>
    </location>
</feature>
<feature type="region of interest" description="Disordered" evidence="1">
    <location>
        <begin position="339"/>
        <end position="361"/>
    </location>
</feature>